<feature type="binding site" evidence="7">
    <location>
        <position position="170"/>
    </location>
    <ligand>
        <name>dimethylallyl phosphate</name>
        <dbReference type="ChEBI" id="CHEBI:88052"/>
    </ligand>
</feature>
<evidence type="ECO:0000256" key="4">
    <source>
        <dbReference type="ARBA" id="ARBA00022679"/>
    </source>
</evidence>
<evidence type="ECO:0000256" key="7">
    <source>
        <dbReference type="HAMAP-Rule" id="MF_01984"/>
    </source>
</evidence>
<dbReference type="SUPFAM" id="SSF52507">
    <property type="entry name" value="Homo-oligomeric flavin-containing Cys decarboxylases, HFCD"/>
    <property type="match status" value="1"/>
</dbReference>
<reference evidence="10 11" key="1">
    <citation type="submission" date="2019-03" db="EMBL/GenBank/DDBJ databases">
        <title>Genomic Encyclopedia of Type Strains, Phase IV (KMG-IV): sequencing the most valuable type-strain genomes for metagenomic binning, comparative biology and taxonomic classification.</title>
        <authorList>
            <person name="Goeker M."/>
        </authorList>
    </citation>
    <scope>NUCLEOTIDE SEQUENCE [LARGE SCALE GENOMIC DNA]</scope>
    <source>
        <strain evidence="10 11">DSM 45361</strain>
    </source>
</reference>
<keyword evidence="11" id="KW-1185">Reference proteome</keyword>
<evidence type="ECO:0000256" key="2">
    <source>
        <dbReference type="ARBA" id="ARBA00022630"/>
    </source>
</evidence>
<dbReference type="EMBL" id="SNXZ01000002">
    <property type="protein sequence ID" value="TDQ01520.1"/>
    <property type="molecule type" value="Genomic_DNA"/>
</dbReference>
<evidence type="ECO:0000256" key="3">
    <source>
        <dbReference type="ARBA" id="ARBA00022643"/>
    </source>
</evidence>
<accession>A0A4R6SIT9</accession>
<dbReference type="InterPro" id="IPR036551">
    <property type="entry name" value="Flavin_trans-like"/>
</dbReference>
<evidence type="ECO:0000313" key="10">
    <source>
        <dbReference type="EMBL" id="TDQ01520.1"/>
    </source>
</evidence>
<evidence type="ECO:0000256" key="1">
    <source>
        <dbReference type="ARBA" id="ARBA00022602"/>
    </source>
</evidence>
<keyword evidence="1 7" id="KW-0637">Prenyltransferase</keyword>
<evidence type="ECO:0000256" key="5">
    <source>
        <dbReference type="ARBA" id="ARBA00050612"/>
    </source>
</evidence>
<comment type="similarity">
    <text evidence="6 7">Belongs to the UbiX/PAD1 family.</text>
</comment>
<feature type="binding site" evidence="7">
    <location>
        <begin position="27"/>
        <end position="29"/>
    </location>
    <ligand>
        <name>FMN</name>
        <dbReference type="ChEBI" id="CHEBI:58210"/>
    </ligand>
</feature>
<sequence length="216" mass="23238">MPAVAAVMPWGMRSDRRIRRVVVGITGASGTAIGLRVLTVLRELPDVEVHLVVSSAGMRTLRYECDVTPGEVRELAHVFHRAKDIGASIASGSFDVHSMLVVPCSIKTLSAVATGYTDDLVSRAADVCLKEGRPLLLMVRETPLHLGHLRSMVAVTEAGAIIAPPVPAFYPRPESVDDLIDHVARRALARVGLGELAPEEWKGEEVTTAPRLADKP</sequence>
<keyword evidence="8" id="KW-0472">Membrane</keyword>
<evidence type="ECO:0000313" key="11">
    <source>
        <dbReference type="Proteomes" id="UP000295444"/>
    </source>
</evidence>
<comment type="function">
    <text evidence="7">Flavin prenyltransferase that catalyzes the synthesis of the prenylated FMN cofactor (prenyl-FMN) for 4-hydroxy-3-polyprenylbenzoic acid decarboxylase UbiD. The prenyltransferase is metal-independent and links a dimethylallyl moiety from dimethylallyl monophosphate (DMAP) to the flavin N5 and C6 atoms of FMN.</text>
</comment>
<dbReference type="HAMAP" id="MF_01984">
    <property type="entry name" value="ubiX_pad"/>
    <property type="match status" value="1"/>
</dbReference>
<feature type="domain" description="Flavoprotein" evidence="9">
    <location>
        <begin position="20"/>
        <end position="182"/>
    </location>
</feature>
<dbReference type="EC" id="2.5.1.129" evidence="7"/>
<comment type="caution">
    <text evidence="10">The sequence shown here is derived from an EMBL/GenBank/DDBJ whole genome shotgun (WGS) entry which is preliminary data.</text>
</comment>
<comment type="catalytic activity">
    <reaction evidence="5 7">
        <text>dimethylallyl phosphate + FMNH2 = prenylated FMNH2 + phosphate</text>
        <dbReference type="Rhea" id="RHEA:37743"/>
        <dbReference type="ChEBI" id="CHEBI:43474"/>
        <dbReference type="ChEBI" id="CHEBI:57618"/>
        <dbReference type="ChEBI" id="CHEBI:87467"/>
        <dbReference type="ChEBI" id="CHEBI:88052"/>
        <dbReference type="EC" id="2.5.1.129"/>
    </reaction>
</comment>
<evidence type="ECO:0000259" key="9">
    <source>
        <dbReference type="Pfam" id="PF02441"/>
    </source>
</evidence>
<organism evidence="10 11">
    <name type="scientific">Labedaea rhizosphaerae</name>
    <dbReference type="NCBI Taxonomy" id="598644"/>
    <lineage>
        <taxon>Bacteria</taxon>
        <taxon>Bacillati</taxon>
        <taxon>Actinomycetota</taxon>
        <taxon>Actinomycetes</taxon>
        <taxon>Pseudonocardiales</taxon>
        <taxon>Pseudonocardiaceae</taxon>
        <taxon>Labedaea</taxon>
    </lineage>
</organism>
<keyword evidence="8" id="KW-1133">Transmembrane helix</keyword>
<dbReference type="FunFam" id="3.40.50.1950:FF:000001">
    <property type="entry name" value="Flavin prenyltransferase UbiX"/>
    <property type="match status" value="1"/>
</dbReference>
<dbReference type="NCBIfam" id="NF004685">
    <property type="entry name" value="PRK06029.1"/>
    <property type="match status" value="1"/>
</dbReference>
<feature type="binding site" evidence="7">
    <location>
        <position position="140"/>
    </location>
    <ligand>
        <name>FMN</name>
        <dbReference type="ChEBI" id="CHEBI:58210"/>
    </ligand>
</feature>
<gene>
    <name evidence="7" type="primary">ubiX</name>
    <name evidence="10" type="ORF">EV186_1021389</name>
</gene>
<feature type="binding site" evidence="7">
    <location>
        <begin position="105"/>
        <end position="108"/>
    </location>
    <ligand>
        <name>FMN</name>
        <dbReference type="ChEBI" id="CHEBI:58210"/>
    </ligand>
</feature>
<keyword evidence="8" id="KW-0812">Transmembrane</keyword>
<dbReference type="GO" id="GO:0106141">
    <property type="term" value="F:flavin prenyltransferase activity"/>
    <property type="evidence" value="ECO:0007669"/>
    <property type="project" value="UniProtKB-EC"/>
</dbReference>
<feature type="binding site" evidence="7">
    <location>
        <position position="54"/>
    </location>
    <ligand>
        <name>FMN</name>
        <dbReference type="ChEBI" id="CHEBI:58210"/>
    </ligand>
</feature>
<dbReference type="InterPro" id="IPR004507">
    <property type="entry name" value="UbiX-like"/>
</dbReference>
<keyword evidence="2 7" id="KW-0285">Flavoprotein</keyword>
<dbReference type="NCBIfam" id="TIGR00421">
    <property type="entry name" value="ubiX_pad"/>
    <property type="match status" value="1"/>
</dbReference>
<evidence type="ECO:0000256" key="6">
    <source>
        <dbReference type="ARBA" id="ARBA00060793"/>
    </source>
</evidence>
<dbReference type="Pfam" id="PF02441">
    <property type="entry name" value="Flavoprotein"/>
    <property type="match status" value="1"/>
</dbReference>
<keyword evidence="3 7" id="KW-0288">FMN</keyword>
<dbReference type="InterPro" id="IPR003382">
    <property type="entry name" value="Flavoprotein"/>
</dbReference>
<dbReference type="Proteomes" id="UP000295444">
    <property type="component" value="Unassembled WGS sequence"/>
</dbReference>
<feature type="binding site" evidence="7">
    <location>
        <position position="186"/>
    </location>
    <ligand>
        <name>dimethylallyl phosphate</name>
        <dbReference type="ChEBI" id="CHEBI:88052"/>
    </ligand>
</feature>
<evidence type="ECO:0000256" key="8">
    <source>
        <dbReference type="SAM" id="Phobius"/>
    </source>
</evidence>
<feature type="transmembrane region" description="Helical" evidence="8">
    <location>
        <begin position="21"/>
        <end position="41"/>
    </location>
</feature>
<protein>
    <recommendedName>
        <fullName evidence="7">Flavin prenyltransferase UbiX</fullName>
        <ecNumber evidence="7">2.5.1.129</ecNumber>
    </recommendedName>
</protein>
<comment type="caution">
    <text evidence="7">Lacks conserved residue(s) required for the propagation of feature annotation.</text>
</comment>
<dbReference type="Gene3D" id="3.40.50.1950">
    <property type="entry name" value="Flavin prenyltransferase-like"/>
    <property type="match status" value="1"/>
</dbReference>
<name>A0A4R6SIT9_LABRH</name>
<proteinExistence type="inferred from homology"/>
<keyword evidence="4 7" id="KW-0808">Transferase</keyword>
<dbReference type="AlphaFoldDB" id="A0A4R6SIT9"/>